<dbReference type="Gene3D" id="3.30.429.10">
    <property type="entry name" value="Macrophage Migration Inhibitory Factor"/>
    <property type="match status" value="1"/>
</dbReference>
<dbReference type="Pfam" id="PF01557">
    <property type="entry name" value="FAA_hydrolase"/>
    <property type="match status" value="1"/>
</dbReference>
<reference evidence="3 4" key="1">
    <citation type="submission" date="2018-07" db="EMBL/GenBank/DDBJ databases">
        <authorList>
            <person name="Peeters C."/>
        </authorList>
    </citation>
    <scope>NUCLEOTIDE SEQUENCE [LARGE SCALE GENOMIC DNA]</scope>
    <source>
        <strain evidence="3 4">LMG 3411</strain>
    </source>
</reference>
<protein>
    <submittedName>
        <fullName evidence="3">Homoprotocatechuate catabolism bifunctional isomerase/decarboxylase</fullName>
    </submittedName>
</protein>
<dbReference type="GO" id="GO:0018800">
    <property type="term" value="F:5-oxopent-3-ene-1,2,5-tricarboxylate decarboxylase activity"/>
    <property type="evidence" value="ECO:0007669"/>
    <property type="project" value="InterPro"/>
</dbReference>
<dbReference type="InterPro" id="IPR012686">
    <property type="entry name" value="HPA_isomer/decarb_N"/>
</dbReference>
<evidence type="ECO:0000256" key="1">
    <source>
        <dbReference type="ARBA" id="ARBA00022723"/>
    </source>
</evidence>
<accession>A0A446C4T0</accession>
<dbReference type="SUPFAM" id="SSF55331">
    <property type="entry name" value="Tautomerase/MIF"/>
    <property type="match status" value="1"/>
</dbReference>
<dbReference type="InterPro" id="IPR036663">
    <property type="entry name" value="Fumarylacetoacetase_C_sf"/>
</dbReference>
<keyword evidence="3" id="KW-0413">Isomerase</keyword>
<keyword evidence="4" id="KW-1185">Reference proteome</keyword>
<dbReference type="CDD" id="cd00580">
    <property type="entry name" value="CHMI"/>
    <property type="match status" value="1"/>
</dbReference>
<evidence type="ECO:0000313" key="3">
    <source>
        <dbReference type="EMBL" id="SSW62875.1"/>
    </source>
</evidence>
<evidence type="ECO:0000313" key="4">
    <source>
        <dbReference type="Proteomes" id="UP000289184"/>
    </source>
</evidence>
<dbReference type="SUPFAM" id="SSF56529">
    <property type="entry name" value="FAH"/>
    <property type="match status" value="1"/>
</dbReference>
<feature type="domain" description="Fumarylacetoacetase-like C-terminal" evidence="2">
    <location>
        <begin position="137"/>
        <end position="341"/>
    </location>
</feature>
<name>A0A446C4T0_9BURK</name>
<evidence type="ECO:0000259" key="2">
    <source>
        <dbReference type="Pfam" id="PF01557"/>
    </source>
</evidence>
<dbReference type="Pfam" id="PF02962">
    <property type="entry name" value="CHMI"/>
    <property type="match status" value="1"/>
</dbReference>
<dbReference type="InterPro" id="IPR004220">
    <property type="entry name" value="5-COMe_2-OHmuconate_Isoase"/>
</dbReference>
<sequence>MPHIWIEYSGNLALDTPALMQTVQNAAVGDGSLFPLAGARTRAMRVDDCLIVDGHPDNAFVHVVLRIGHGRNDEQKAALGTRVFQALTAALAPLMASRPLGISMQIEEADPVLNYKLNNYREYLAARAAAAIPMPRTVVGVALNTHAALAALGDAVDAAPYKGAPKSPVLYVKPANTYAQDGAAIILPADVEEVEVGACLGVVFSRRATRVSEAEALDYVAGYRVVADLSVPHASYFRPALKQQCRDGFCPIGKEFAPAAAVANPDALDIEVRIDGDVAQRTSTAGLIRPVARLIADVTQFMSLEAGDILLVGAPPGAPRARAGQRYDIRIAQVGTLGNPLAAGRAGL</sequence>
<dbReference type="GO" id="GO:0008704">
    <property type="term" value="F:5-carboxymethyl-2-hydroxymuconate delta-isomerase activity"/>
    <property type="evidence" value="ECO:0007669"/>
    <property type="project" value="InterPro"/>
</dbReference>
<dbReference type="PANTHER" id="PTHR11820:SF114">
    <property type="entry name" value="4-HYDROXYPHENYLACETATE CATABOLISM PROTEIN"/>
    <property type="match status" value="1"/>
</dbReference>
<dbReference type="AlphaFoldDB" id="A0A446C4T0"/>
<dbReference type="EMBL" id="UFQB01000002">
    <property type="protein sequence ID" value="SSW62875.1"/>
    <property type="molecule type" value="Genomic_DNA"/>
</dbReference>
<dbReference type="NCBIfam" id="TIGR02305">
    <property type="entry name" value="HpaG-N-term"/>
    <property type="match status" value="1"/>
</dbReference>
<dbReference type="InterPro" id="IPR014347">
    <property type="entry name" value="Tautomerase/MIF_sf"/>
</dbReference>
<dbReference type="OrthoDB" id="9805307at2"/>
<dbReference type="RefSeq" id="WP_129526045.1">
    <property type="nucleotide sequence ID" value="NZ_UFQB01000002.1"/>
</dbReference>
<dbReference type="InterPro" id="IPR011234">
    <property type="entry name" value="Fumarylacetoacetase-like_C"/>
</dbReference>
<dbReference type="PANTHER" id="PTHR11820">
    <property type="entry name" value="ACYLPYRUVASE"/>
    <property type="match status" value="1"/>
</dbReference>
<dbReference type="Gene3D" id="3.90.850.10">
    <property type="entry name" value="Fumarylacetoacetase-like, C-terminal domain"/>
    <property type="match status" value="1"/>
</dbReference>
<dbReference type="GO" id="GO:0046872">
    <property type="term" value="F:metal ion binding"/>
    <property type="evidence" value="ECO:0007669"/>
    <property type="project" value="UniProtKB-KW"/>
</dbReference>
<proteinExistence type="predicted"/>
<keyword evidence="1" id="KW-0479">Metal-binding</keyword>
<gene>
    <name evidence="3" type="primary">hpcE_1</name>
    <name evidence="3" type="ORF">AGI3411_00724</name>
</gene>
<organism evidence="3 4">
    <name type="scientific">Achromobacter agilis</name>
    <dbReference type="NCBI Taxonomy" id="1353888"/>
    <lineage>
        <taxon>Bacteria</taxon>
        <taxon>Pseudomonadati</taxon>
        <taxon>Pseudomonadota</taxon>
        <taxon>Betaproteobacteria</taxon>
        <taxon>Burkholderiales</taxon>
        <taxon>Alcaligenaceae</taxon>
        <taxon>Achromobacter</taxon>
    </lineage>
</organism>
<dbReference type="Proteomes" id="UP000289184">
    <property type="component" value="Unassembled WGS sequence"/>
</dbReference>